<dbReference type="OrthoDB" id="9795390at2"/>
<dbReference type="GO" id="GO:0005886">
    <property type="term" value="C:plasma membrane"/>
    <property type="evidence" value="ECO:0007669"/>
    <property type="project" value="UniProtKB-SubCell"/>
</dbReference>
<evidence type="ECO:0000256" key="9">
    <source>
        <dbReference type="ARBA" id="ARBA00022777"/>
    </source>
</evidence>
<reference evidence="16 17" key="1">
    <citation type="submission" date="2018-05" db="EMBL/GenBank/DDBJ databases">
        <title>Spiribacter halobius sp. nov., a moderately halophilic bacterium isolated from marine solar saltern.</title>
        <authorList>
            <person name="Zheng W.-S."/>
            <person name="Lu D.-C."/>
            <person name="Du Z.-J."/>
        </authorList>
    </citation>
    <scope>NUCLEOTIDE SEQUENCE [LARGE SCALE GENOMIC DNA]</scope>
    <source>
        <strain evidence="16 17">E85</strain>
    </source>
</reference>
<dbReference type="GO" id="GO:0010795">
    <property type="term" value="P:regulation of ubiquinone biosynthetic process"/>
    <property type="evidence" value="ECO:0007669"/>
    <property type="project" value="UniProtKB-UniRule"/>
</dbReference>
<dbReference type="InterPro" id="IPR050154">
    <property type="entry name" value="UbiB_kinase"/>
</dbReference>
<comment type="pathway">
    <text evidence="1 13">Cofactor biosynthesis; ubiquinone biosynthesis [regulation].</text>
</comment>
<comment type="function">
    <text evidence="13">Is probably a protein kinase regulator of UbiI activity which is involved in aerobic coenzyme Q (ubiquinone) biosynthesis.</text>
</comment>
<keyword evidence="7 13" id="KW-0812">Transmembrane</keyword>
<keyword evidence="9 13" id="KW-0418">Kinase</keyword>
<dbReference type="PANTHER" id="PTHR10566">
    <property type="entry name" value="CHAPERONE-ACTIVITY OF BC1 COMPLEX CABC1 -RELATED"/>
    <property type="match status" value="1"/>
</dbReference>
<dbReference type="Proteomes" id="UP000245474">
    <property type="component" value="Unassembled WGS sequence"/>
</dbReference>
<feature type="binding site" evidence="13">
    <location>
        <position position="153"/>
    </location>
    <ligand>
        <name>ATP</name>
        <dbReference type="ChEBI" id="CHEBI:30616"/>
    </ligand>
</feature>
<evidence type="ECO:0000256" key="5">
    <source>
        <dbReference type="ARBA" id="ARBA00022679"/>
    </source>
</evidence>
<feature type="active site" description="Proton acceptor" evidence="13">
    <location>
        <position position="288"/>
    </location>
</feature>
<dbReference type="EMBL" id="QFFI01000011">
    <property type="protein sequence ID" value="PWG63423.1"/>
    <property type="molecule type" value="Genomic_DNA"/>
</dbReference>
<keyword evidence="10 13" id="KW-0067">ATP-binding</keyword>
<dbReference type="HAMAP" id="MF_00414">
    <property type="entry name" value="UbiB"/>
    <property type="match status" value="1"/>
</dbReference>
<feature type="transmembrane region" description="Helical" evidence="13">
    <location>
        <begin position="534"/>
        <end position="552"/>
    </location>
</feature>
<dbReference type="GO" id="GO:0006744">
    <property type="term" value="P:ubiquinone biosynthetic process"/>
    <property type="evidence" value="ECO:0007669"/>
    <property type="project" value="UniProtKB-UniPathway"/>
</dbReference>
<dbReference type="SUPFAM" id="SSF56112">
    <property type="entry name" value="Protein kinase-like (PK-like)"/>
    <property type="match status" value="1"/>
</dbReference>
<evidence type="ECO:0000313" key="16">
    <source>
        <dbReference type="EMBL" id="PWG63423.1"/>
    </source>
</evidence>
<evidence type="ECO:0000256" key="7">
    <source>
        <dbReference type="ARBA" id="ARBA00022692"/>
    </source>
</evidence>
<dbReference type="NCBIfam" id="NF003404">
    <property type="entry name" value="PRK04750.1"/>
    <property type="match status" value="1"/>
</dbReference>
<evidence type="ECO:0000256" key="11">
    <source>
        <dbReference type="ARBA" id="ARBA00022989"/>
    </source>
</evidence>
<protein>
    <recommendedName>
        <fullName evidence="13">Probable protein kinase UbiB</fullName>
        <ecNumber evidence="13">2.7.-.-</ecNumber>
    </recommendedName>
    <alternativeName>
        <fullName evidence="13">Ubiquinone biosynthesis protein UbiB</fullName>
    </alternativeName>
</protein>
<gene>
    <name evidence="13" type="primary">ubiB</name>
    <name evidence="16" type="ORF">DEM34_08940</name>
</gene>
<evidence type="ECO:0000259" key="15">
    <source>
        <dbReference type="PROSITE" id="PS50011"/>
    </source>
</evidence>
<keyword evidence="16" id="KW-0830">Ubiquinone</keyword>
<feature type="transmembrane region" description="Helical" evidence="13">
    <location>
        <begin position="503"/>
        <end position="522"/>
    </location>
</feature>
<evidence type="ECO:0000256" key="2">
    <source>
        <dbReference type="ARBA" id="ARBA00009670"/>
    </source>
</evidence>
<evidence type="ECO:0000313" key="17">
    <source>
        <dbReference type="Proteomes" id="UP000245474"/>
    </source>
</evidence>
<keyword evidence="11 13" id="KW-1133">Transmembrane helix</keyword>
<keyword evidence="3 13" id="KW-1003">Cell membrane</keyword>
<evidence type="ECO:0000256" key="1">
    <source>
        <dbReference type="ARBA" id="ARBA00005020"/>
    </source>
</evidence>
<comment type="subcellular location">
    <subcellularLocation>
        <location evidence="13">Cell membrane</location>
        <topology evidence="13">Multi-pass membrane protein</topology>
    </subcellularLocation>
</comment>
<evidence type="ECO:0000256" key="6">
    <source>
        <dbReference type="ARBA" id="ARBA00022688"/>
    </source>
</evidence>
<comment type="caution">
    <text evidence="13">Lacks conserved residue(s) required for the propagation of feature annotation.</text>
</comment>
<dbReference type="InterPro" id="IPR011009">
    <property type="entry name" value="Kinase-like_dom_sf"/>
</dbReference>
<keyword evidence="6 13" id="KW-0831">Ubiquinone biosynthesis</keyword>
<feature type="coiled-coil region" evidence="14">
    <location>
        <begin position="475"/>
        <end position="502"/>
    </location>
</feature>
<dbReference type="InterPro" id="IPR045308">
    <property type="entry name" value="UbiB_bact"/>
</dbReference>
<keyword evidence="14" id="KW-0175">Coiled coil</keyword>
<feature type="domain" description="Protein kinase" evidence="15">
    <location>
        <begin position="125"/>
        <end position="457"/>
    </location>
</feature>
<evidence type="ECO:0000256" key="14">
    <source>
        <dbReference type="SAM" id="Coils"/>
    </source>
</evidence>
<keyword evidence="4" id="KW-0997">Cell inner membrane</keyword>
<comment type="similarity">
    <text evidence="2">Belongs to the protein kinase superfamily. ADCK protein kinase family.</text>
</comment>
<comment type="similarity">
    <text evidence="13">Belongs to the ABC1 family. UbiB subfamily.</text>
</comment>
<feature type="binding site" evidence="13">
    <location>
        <begin position="131"/>
        <end position="139"/>
    </location>
    <ligand>
        <name>ATP</name>
        <dbReference type="ChEBI" id="CHEBI:30616"/>
    </ligand>
</feature>
<dbReference type="PANTHER" id="PTHR10566:SF113">
    <property type="entry name" value="PROTEIN ACTIVITY OF BC1 COMPLEX KINASE 7, CHLOROPLASTIC"/>
    <property type="match status" value="1"/>
</dbReference>
<dbReference type="PROSITE" id="PS50011">
    <property type="entry name" value="PROTEIN_KINASE_DOM"/>
    <property type="match status" value="1"/>
</dbReference>
<dbReference type="AlphaFoldDB" id="A0A2U2N2X0"/>
<dbReference type="InterPro" id="IPR010232">
    <property type="entry name" value="UbiB"/>
</dbReference>
<keyword evidence="8 13" id="KW-0547">Nucleotide-binding</keyword>
<evidence type="ECO:0000256" key="13">
    <source>
        <dbReference type="HAMAP-Rule" id="MF_00414"/>
    </source>
</evidence>
<accession>A0A2U2N2X0</accession>
<dbReference type="GO" id="GO:0005524">
    <property type="term" value="F:ATP binding"/>
    <property type="evidence" value="ECO:0007669"/>
    <property type="project" value="UniProtKB-KW"/>
</dbReference>
<keyword evidence="17" id="KW-1185">Reference proteome</keyword>
<evidence type="ECO:0000256" key="8">
    <source>
        <dbReference type="ARBA" id="ARBA00022741"/>
    </source>
</evidence>
<keyword evidence="12 13" id="KW-0472">Membrane</keyword>
<dbReference type="EC" id="2.7.-.-" evidence="13"/>
<dbReference type="InterPro" id="IPR004147">
    <property type="entry name" value="ABC1_dom"/>
</dbReference>
<dbReference type="InterPro" id="IPR000719">
    <property type="entry name" value="Prot_kinase_dom"/>
</dbReference>
<evidence type="ECO:0000256" key="4">
    <source>
        <dbReference type="ARBA" id="ARBA00022519"/>
    </source>
</evidence>
<evidence type="ECO:0000256" key="12">
    <source>
        <dbReference type="ARBA" id="ARBA00023136"/>
    </source>
</evidence>
<sequence length="555" mass="63832">MIPRPALLLRFAQINFILLRHGLDEVLLATRLFRPLRFLRLFMPWAWFRRRQRPRGERIRLALEDLGPIFVKFGQILSTRRDLLPPDIAVELSYLQDRVPPFPGAVARAIIEREYQQPVDAYFAHLEPEPLASASIAQVHGARLHDGRDVVVKVVRPGIERAIERDLRLLYTFAHLAQRYWTEGHRLRPVEVVREFDNTLHDELDLMREAANASQLKRNFQDSELLYVPEVYWPGTRLRVMVMERIHGVQINDVERLRASGVDMKALAERGVEIFFTQVFRDSFFHADMHPGNVFVDVSDPAAPVYKAVDFGIMGSLNPVDHRYLADNFLAFFNRDYRRVAELHVESGWVPPDTRIDEFEAAMRTVCEPIFERPLGEISFGALLLRLFQTGRRFKMEIQPQLVLLQKTLLAIEGLGRDLYPQLDLWSTGKPYLERWMREQLGTQAVLKNLRRELPKLGEILPGLPARMDAALTEMAASRHRQQDQERRLEALRRELRNNGRRSFAAIVGSALVVSAFIIAGLDGRSPTMLGEAPLVSWVIGSLGGVLWLAAWPRD</sequence>
<keyword evidence="5 13" id="KW-0808">Transferase</keyword>
<evidence type="ECO:0000256" key="10">
    <source>
        <dbReference type="ARBA" id="ARBA00022840"/>
    </source>
</evidence>
<proteinExistence type="inferred from homology"/>
<dbReference type="UniPathway" id="UPA00232"/>
<comment type="caution">
    <text evidence="16">The sequence shown here is derived from an EMBL/GenBank/DDBJ whole genome shotgun (WGS) entry which is preliminary data.</text>
</comment>
<dbReference type="Pfam" id="PF03109">
    <property type="entry name" value="ABC1"/>
    <property type="match status" value="1"/>
</dbReference>
<dbReference type="RefSeq" id="WP_109678383.1">
    <property type="nucleotide sequence ID" value="NZ_CP086615.1"/>
</dbReference>
<dbReference type="GO" id="GO:0004672">
    <property type="term" value="F:protein kinase activity"/>
    <property type="evidence" value="ECO:0007669"/>
    <property type="project" value="UniProtKB-UniRule"/>
</dbReference>
<dbReference type="NCBIfam" id="TIGR01982">
    <property type="entry name" value="UbiB"/>
    <property type="match status" value="1"/>
</dbReference>
<dbReference type="CDD" id="cd13972">
    <property type="entry name" value="UbiB"/>
    <property type="match status" value="1"/>
</dbReference>
<evidence type="ECO:0000256" key="3">
    <source>
        <dbReference type="ARBA" id="ARBA00022475"/>
    </source>
</evidence>
<name>A0A2U2N2X0_9GAMM</name>
<organism evidence="16 17">
    <name type="scientific">Sediminicurvatus halobius</name>
    <dbReference type="NCBI Taxonomy" id="2182432"/>
    <lineage>
        <taxon>Bacteria</taxon>
        <taxon>Pseudomonadati</taxon>
        <taxon>Pseudomonadota</taxon>
        <taxon>Gammaproteobacteria</taxon>
        <taxon>Chromatiales</taxon>
        <taxon>Ectothiorhodospiraceae</taxon>
        <taxon>Sediminicurvatus</taxon>
    </lineage>
</organism>